<protein>
    <recommendedName>
        <fullName evidence="9">Amino acid permease/ SLC12A domain-containing protein</fullName>
    </recommendedName>
</protein>
<evidence type="ECO:0000256" key="2">
    <source>
        <dbReference type="ARBA" id="ARBA00022448"/>
    </source>
</evidence>
<evidence type="ECO:0000256" key="1">
    <source>
        <dbReference type="ARBA" id="ARBA00004141"/>
    </source>
</evidence>
<feature type="transmembrane region" description="Helical" evidence="6">
    <location>
        <begin position="36"/>
        <end position="59"/>
    </location>
</feature>
<keyword evidence="2" id="KW-0813">Transport</keyword>
<evidence type="ECO:0000313" key="8">
    <source>
        <dbReference type="Proteomes" id="UP000188318"/>
    </source>
</evidence>
<name>A0A1R3RY02_ASPC5</name>
<dbReference type="Pfam" id="PF13520">
    <property type="entry name" value="AA_permease_2"/>
    <property type="match status" value="2"/>
</dbReference>
<feature type="transmembrane region" description="Helical" evidence="6">
    <location>
        <begin position="133"/>
        <end position="151"/>
    </location>
</feature>
<reference evidence="8" key="1">
    <citation type="journal article" date="2017" name="Genome Biol.">
        <title>Comparative genomics reveals high biological diversity and specific adaptations in the industrially and medically important fungal genus Aspergillus.</title>
        <authorList>
            <person name="de Vries R.P."/>
            <person name="Riley R."/>
            <person name="Wiebenga A."/>
            <person name="Aguilar-Osorio G."/>
            <person name="Amillis S."/>
            <person name="Uchima C.A."/>
            <person name="Anderluh G."/>
            <person name="Asadollahi M."/>
            <person name="Askin M."/>
            <person name="Barry K."/>
            <person name="Battaglia E."/>
            <person name="Bayram O."/>
            <person name="Benocci T."/>
            <person name="Braus-Stromeyer S.A."/>
            <person name="Caldana C."/>
            <person name="Canovas D."/>
            <person name="Cerqueira G.C."/>
            <person name="Chen F."/>
            <person name="Chen W."/>
            <person name="Choi C."/>
            <person name="Clum A."/>
            <person name="Dos Santos R.A."/>
            <person name="Damasio A.R."/>
            <person name="Diallinas G."/>
            <person name="Emri T."/>
            <person name="Fekete E."/>
            <person name="Flipphi M."/>
            <person name="Freyberg S."/>
            <person name="Gallo A."/>
            <person name="Gournas C."/>
            <person name="Habgood R."/>
            <person name="Hainaut M."/>
            <person name="Harispe M.L."/>
            <person name="Henrissat B."/>
            <person name="Hilden K.S."/>
            <person name="Hope R."/>
            <person name="Hossain A."/>
            <person name="Karabika E."/>
            <person name="Karaffa L."/>
            <person name="Karanyi Z."/>
            <person name="Krasevec N."/>
            <person name="Kuo A."/>
            <person name="Kusch H."/>
            <person name="LaButti K."/>
            <person name="Lagendijk E.L."/>
            <person name="Lapidus A."/>
            <person name="Levasseur A."/>
            <person name="Lindquist E."/>
            <person name="Lipzen A."/>
            <person name="Logrieco A.F."/>
            <person name="MacCabe A."/>
            <person name="Maekelae M.R."/>
            <person name="Malavazi I."/>
            <person name="Melin P."/>
            <person name="Meyer V."/>
            <person name="Mielnichuk N."/>
            <person name="Miskei M."/>
            <person name="Molnar A.P."/>
            <person name="Mule G."/>
            <person name="Ngan C.Y."/>
            <person name="Orejas M."/>
            <person name="Orosz E."/>
            <person name="Ouedraogo J.P."/>
            <person name="Overkamp K.M."/>
            <person name="Park H.-S."/>
            <person name="Perrone G."/>
            <person name="Piumi F."/>
            <person name="Punt P.J."/>
            <person name="Ram A.F."/>
            <person name="Ramon A."/>
            <person name="Rauscher S."/>
            <person name="Record E."/>
            <person name="Riano-Pachon D.M."/>
            <person name="Robert V."/>
            <person name="Roehrig J."/>
            <person name="Ruller R."/>
            <person name="Salamov A."/>
            <person name="Salih N.S."/>
            <person name="Samson R.A."/>
            <person name="Sandor E."/>
            <person name="Sanguinetti M."/>
            <person name="Schuetze T."/>
            <person name="Sepcic K."/>
            <person name="Shelest E."/>
            <person name="Sherlock G."/>
            <person name="Sophianopoulou V."/>
            <person name="Squina F.M."/>
            <person name="Sun H."/>
            <person name="Susca A."/>
            <person name="Todd R.B."/>
            <person name="Tsang A."/>
            <person name="Unkles S.E."/>
            <person name="van de Wiele N."/>
            <person name="van Rossen-Uffink D."/>
            <person name="Oliveira J.V."/>
            <person name="Vesth T.C."/>
            <person name="Visser J."/>
            <person name="Yu J.-H."/>
            <person name="Zhou M."/>
            <person name="Andersen M.R."/>
            <person name="Archer D.B."/>
            <person name="Baker S.E."/>
            <person name="Benoit I."/>
            <person name="Brakhage A.A."/>
            <person name="Braus G.H."/>
            <person name="Fischer R."/>
            <person name="Frisvad J.C."/>
            <person name="Goldman G.H."/>
            <person name="Houbraken J."/>
            <person name="Oakley B."/>
            <person name="Pocsi I."/>
            <person name="Scazzocchio C."/>
            <person name="Seiboth B."/>
            <person name="vanKuyk P.A."/>
            <person name="Wortman J."/>
            <person name="Dyer P.S."/>
            <person name="Grigoriev I.V."/>
        </authorList>
    </citation>
    <scope>NUCLEOTIDE SEQUENCE [LARGE SCALE GENOMIC DNA]</scope>
    <source>
        <strain evidence="8">ITEM 5010</strain>
    </source>
</reference>
<organism evidence="7 8">
    <name type="scientific">Aspergillus carbonarius (strain ITEM 5010)</name>
    <dbReference type="NCBI Taxonomy" id="602072"/>
    <lineage>
        <taxon>Eukaryota</taxon>
        <taxon>Fungi</taxon>
        <taxon>Dikarya</taxon>
        <taxon>Ascomycota</taxon>
        <taxon>Pezizomycotina</taxon>
        <taxon>Eurotiomycetes</taxon>
        <taxon>Eurotiomycetidae</taxon>
        <taxon>Eurotiales</taxon>
        <taxon>Aspergillaceae</taxon>
        <taxon>Aspergillus</taxon>
        <taxon>Aspergillus subgen. Circumdati</taxon>
    </lineage>
</organism>
<feature type="transmembrane region" description="Helical" evidence="6">
    <location>
        <begin position="315"/>
        <end position="334"/>
    </location>
</feature>
<evidence type="ECO:0008006" key="9">
    <source>
        <dbReference type="Google" id="ProtNLM"/>
    </source>
</evidence>
<evidence type="ECO:0000313" key="7">
    <source>
        <dbReference type="EMBL" id="OOF99330.1"/>
    </source>
</evidence>
<dbReference type="Gene3D" id="1.20.1740.10">
    <property type="entry name" value="Amino acid/polyamine transporter I"/>
    <property type="match status" value="1"/>
</dbReference>
<dbReference type="STRING" id="602072.A0A1R3RY02"/>
<feature type="transmembrane region" description="Helical" evidence="6">
    <location>
        <begin position="340"/>
        <end position="359"/>
    </location>
</feature>
<feature type="transmembrane region" description="Helical" evidence="6">
    <location>
        <begin position="239"/>
        <end position="263"/>
    </location>
</feature>
<proteinExistence type="predicted"/>
<dbReference type="Proteomes" id="UP000188318">
    <property type="component" value="Unassembled WGS sequence"/>
</dbReference>
<evidence type="ECO:0000256" key="3">
    <source>
        <dbReference type="ARBA" id="ARBA00022692"/>
    </source>
</evidence>
<dbReference type="GO" id="GO:0022857">
    <property type="term" value="F:transmembrane transporter activity"/>
    <property type="evidence" value="ECO:0007669"/>
    <property type="project" value="InterPro"/>
</dbReference>
<sequence>MPRQFSWLSALGLGFSITNSWVGYLSCFGQNLTYGGAQACIFSLVVAFVVQSIVTLGLAELASAFPSSGGQYHFCYALSPERTKRYSAYFVGWLSVLAWWIVTCSGISPTVSVINGIVTFYNPGYVANQWQTYLTYVAVAVVTIIPVFLASQNISVVTQFALSLSLTAYLVVFIVILTMHQEVQPESLILASGQGNSGWSEGTAWMLAITNALYAFGGTDGVIHICEELPRPGRRVPQVMIMTMVIGVAPAWLSIVLTIIYACRSSPMINRTKTNKKAALPSQWVTSGRIAWAFARDNGIPFPTFFTQIHPTLNFPVRTTVAALLFSLLYGLLYLASTTAFTSIITSAVLFLNITYTVPQGILLTHGRARLPRRYLNLGPLGYVCNMFSVIWIVLLGVFVCLPRDGPAVAVGEVNYVCVILVGIFLGINLLWIMVGRRTFIGPGSE</sequence>
<dbReference type="AlphaFoldDB" id="A0A1R3RY02"/>
<keyword evidence="3 6" id="KW-0812">Transmembrane</keyword>
<evidence type="ECO:0000256" key="5">
    <source>
        <dbReference type="ARBA" id="ARBA00023136"/>
    </source>
</evidence>
<evidence type="ECO:0000256" key="6">
    <source>
        <dbReference type="SAM" id="Phobius"/>
    </source>
</evidence>
<keyword evidence="8" id="KW-1185">Reference proteome</keyword>
<evidence type="ECO:0000256" key="4">
    <source>
        <dbReference type="ARBA" id="ARBA00022989"/>
    </source>
</evidence>
<dbReference type="OMA" id="AQACIFS"/>
<feature type="transmembrane region" description="Helical" evidence="6">
    <location>
        <begin position="414"/>
        <end position="435"/>
    </location>
</feature>
<feature type="transmembrane region" description="Helical" evidence="6">
    <location>
        <begin position="88"/>
        <end position="121"/>
    </location>
</feature>
<feature type="transmembrane region" description="Helical" evidence="6">
    <location>
        <begin position="160"/>
        <end position="180"/>
    </location>
</feature>
<dbReference type="PIRSF" id="PIRSF006060">
    <property type="entry name" value="AA_transporter"/>
    <property type="match status" value="1"/>
</dbReference>
<keyword evidence="5 6" id="KW-0472">Membrane</keyword>
<feature type="transmembrane region" description="Helical" evidence="6">
    <location>
        <begin position="380"/>
        <end position="402"/>
    </location>
</feature>
<dbReference type="EMBL" id="KV907494">
    <property type="protein sequence ID" value="OOF99330.1"/>
    <property type="molecule type" value="Genomic_DNA"/>
</dbReference>
<accession>A0A1R3RY02</accession>
<comment type="subcellular location">
    <subcellularLocation>
        <location evidence="1">Membrane</location>
        <topology evidence="1">Multi-pass membrane protein</topology>
    </subcellularLocation>
</comment>
<dbReference type="OrthoDB" id="2417308at2759"/>
<dbReference type="PANTHER" id="PTHR45649">
    <property type="entry name" value="AMINO-ACID PERMEASE BAT1"/>
    <property type="match status" value="1"/>
</dbReference>
<dbReference type="InterPro" id="IPR002293">
    <property type="entry name" value="AA/rel_permease1"/>
</dbReference>
<dbReference type="GO" id="GO:0016020">
    <property type="term" value="C:membrane"/>
    <property type="evidence" value="ECO:0007669"/>
    <property type="project" value="UniProtKB-SubCell"/>
</dbReference>
<keyword evidence="4 6" id="KW-1133">Transmembrane helix</keyword>
<gene>
    <name evidence="7" type="ORF">ASPCADRAFT_393214</name>
</gene>
<dbReference type="VEuPathDB" id="FungiDB:ASPCADRAFT_393214"/>
<dbReference type="PANTHER" id="PTHR45649:SF11">
    <property type="entry name" value="TRANSPORTER, PUTATIVE (EUROFUNG)-RELATED"/>
    <property type="match status" value="1"/>
</dbReference>